<name>A0AA35M054_9HYPO</name>
<gene>
    <name evidence="1" type="ORF">CCHLO57077_00013121</name>
</gene>
<dbReference type="AlphaFoldDB" id="A0AA35M054"/>
<evidence type="ECO:0000313" key="2">
    <source>
        <dbReference type="Proteomes" id="UP001160390"/>
    </source>
</evidence>
<evidence type="ECO:0000313" key="1">
    <source>
        <dbReference type="EMBL" id="CAI6088018.1"/>
    </source>
</evidence>
<comment type="caution">
    <text evidence="1">The sequence shown here is derived from an EMBL/GenBank/DDBJ whole genome shotgun (WGS) entry which is preliminary data.</text>
</comment>
<organism evidence="1 2">
    <name type="scientific">Clonostachys chloroleuca</name>
    <dbReference type="NCBI Taxonomy" id="1926264"/>
    <lineage>
        <taxon>Eukaryota</taxon>
        <taxon>Fungi</taxon>
        <taxon>Dikarya</taxon>
        <taxon>Ascomycota</taxon>
        <taxon>Pezizomycotina</taxon>
        <taxon>Sordariomycetes</taxon>
        <taxon>Hypocreomycetidae</taxon>
        <taxon>Hypocreales</taxon>
        <taxon>Bionectriaceae</taxon>
        <taxon>Clonostachys</taxon>
    </lineage>
</organism>
<dbReference type="EMBL" id="CABFNP030000812">
    <property type="protein sequence ID" value="CAI6088018.1"/>
    <property type="molecule type" value="Genomic_DNA"/>
</dbReference>
<reference evidence="1" key="1">
    <citation type="submission" date="2023-01" db="EMBL/GenBank/DDBJ databases">
        <authorList>
            <person name="Piombo E."/>
        </authorList>
    </citation>
    <scope>NUCLEOTIDE SEQUENCE</scope>
</reference>
<sequence>MARVRSEPSNRARKRKGNLKVWSDGDRLQLLAYLDWCAHYEVDFRATAIEHLRNVTGKDFSKRQIGDKLKREWSKEKKCPDFEDVYALGMAAFSPLNHQEEDAFQRTIARIKPPNSQSFTGCFGIDHAQVFESTVRTTHKISYFSRTPKRN</sequence>
<proteinExistence type="predicted"/>
<keyword evidence="2" id="KW-1185">Reference proteome</keyword>
<protein>
    <submittedName>
        <fullName evidence="1">Uncharacterized protein</fullName>
    </submittedName>
</protein>
<accession>A0AA35M054</accession>
<dbReference type="Proteomes" id="UP001160390">
    <property type="component" value="Unassembled WGS sequence"/>
</dbReference>